<name>A0A5B2VWZ0_9BACT</name>
<protein>
    <recommendedName>
        <fullName evidence="3">Collagen triple helix repeat protein</fullName>
    </recommendedName>
</protein>
<dbReference type="RefSeq" id="WP_149837651.1">
    <property type="nucleotide sequence ID" value="NZ_VUOC01000002.1"/>
</dbReference>
<reference evidence="1 2" key="1">
    <citation type="submission" date="2019-09" db="EMBL/GenBank/DDBJ databases">
        <title>Chitinophaga ginsengihumi sp. nov., isolated from soil of ginseng rhizosphere.</title>
        <authorList>
            <person name="Lee J."/>
        </authorList>
    </citation>
    <scope>NUCLEOTIDE SEQUENCE [LARGE SCALE GENOMIC DNA]</scope>
    <source>
        <strain evidence="1 2">BN140078</strain>
    </source>
</reference>
<proteinExistence type="predicted"/>
<evidence type="ECO:0000313" key="1">
    <source>
        <dbReference type="EMBL" id="KAA2242777.1"/>
    </source>
</evidence>
<evidence type="ECO:0008006" key="3">
    <source>
        <dbReference type="Google" id="ProtNLM"/>
    </source>
</evidence>
<comment type="caution">
    <text evidence="1">The sequence shown here is derived from an EMBL/GenBank/DDBJ whole genome shotgun (WGS) entry which is preliminary data.</text>
</comment>
<keyword evidence="2" id="KW-1185">Reference proteome</keyword>
<organism evidence="1 2">
    <name type="scientific">Chitinophaga agrisoli</name>
    <dbReference type="NCBI Taxonomy" id="2607653"/>
    <lineage>
        <taxon>Bacteria</taxon>
        <taxon>Pseudomonadati</taxon>
        <taxon>Bacteroidota</taxon>
        <taxon>Chitinophagia</taxon>
        <taxon>Chitinophagales</taxon>
        <taxon>Chitinophagaceae</taxon>
        <taxon>Chitinophaga</taxon>
    </lineage>
</organism>
<accession>A0A5B2VWZ0</accession>
<dbReference type="PROSITE" id="PS51257">
    <property type="entry name" value="PROKAR_LIPOPROTEIN"/>
    <property type="match status" value="1"/>
</dbReference>
<dbReference type="AlphaFoldDB" id="A0A5B2VWZ0"/>
<gene>
    <name evidence="1" type="ORF">F0L74_09625</name>
</gene>
<dbReference type="Proteomes" id="UP000324611">
    <property type="component" value="Unassembled WGS sequence"/>
</dbReference>
<sequence>MKRFNFTSPLVLLSGLFFVMFMISCGKDGAAGPQGPAGPAGPAGPKGDNTAGTVIYSDWLDVPFKPDTFHTAGGGIDTVGYFADVDVPKLTLALLNTADVKMYVNSKDASDPVIYPLPYTAGSGLYIEFNAYTQGISLYSNSDLSTFTRNGKKYQQFRYMIVPGNSEARSTAPVNWSDYAAVKAYLGLKN</sequence>
<reference evidence="1 2" key="2">
    <citation type="submission" date="2019-09" db="EMBL/GenBank/DDBJ databases">
        <authorList>
            <person name="Jin C."/>
        </authorList>
    </citation>
    <scope>NUCLEOTIDE SEQUENCE [LARGE SCALE GENOMIC DNA]</scope>
    <source>
        <strain evidence="1 2">BN140078</strain>
    </source>
</reference>
<evidence type="ECO:0000313" key="2">
    <source>
        <dbReference type="Proteomes" id="UP000324611"/>
    </source>
</evidence>
<dbReference type="EMBL" id="VUOC01000002">
    <property type="protein sequence ID" value="KAA2242777.1"/>
    <property type="molecule type" value="Genomic_DNA"/>
</dbReference>
<dbReference type="Gene3D" id="1.20.5.320">
    <property type="entry name" value="6-Phosphogluconate Dehydrogenase, domain 3"/>
    <property type="match status" value="1"/>
</dbReference>